<evidence type="ECO:0000313" key="2">
    <source>
        <dbReference type="Proteomes" id="UP000248066"/>
    </source>
</evidence>
<dbReference type="Proteomes" id="UP000248066">
    <property type="component" value="Unassembled WGS sequence"/>
</dbReference>
<dbReference type="AlphaFoldDB" id="A0A2W0HXA7"/>
<sequence>MDSKIKTLSQVKVQKSEDLYKVVNSLNRTLKDRDLMFGVAYDDADKTKMVFTIYET</sequence>
<gene>
    <name evidence="1" type="ORF">CR205_07280</name>
</gene>
<protein>
    <submittedName>
        <fullName evidence="1">DUF4264 domain-containing protein</fullName>
    </submittedName>
</protein>
<accession>A0A2W0HXA7</accession>
<evidence type="ECO:0000313" key="1">
    <source>
        <dbReference type="EMBL" id="PYZ98388.1"/>
    </source>
</evidence>
<proteinExistence type="predicted"/>
<dbReference type="RefSeq" id="WP_110518261.1">
    <property type="nucleotide sequence ID" value="NZ_PDOF01000001.1"/>
</dbReference>
<comment type="caution">
    <text evidence="1">The sequence shown here is derived from an EMBL/GenBank/DDBJ whole genome shotgun (WGS) entry which is preliminary data.</text>
</comment>
<dbReference type="Pfam" id="PF14084">
    <property type="entry name" value="DUF4264"/>
    <property type="match status" value="1"/>
</dbReference>
<dbReference type="InterPro" id="IPR012190">
    <property type="entry name" value="UCP036698"/>
</dbReference>
<keyword evidence="2" id="KW-1185">Reference proteome</keyword>
<name>A0A2W0HXA7_9BACI</name>
<dbReference type="OrthoDB" id="2382360at2"/>
<dbReference type="EMBL" id="PDOF01000001">
    <property type="protein sequence ID" value="PYZ98388.1"/>
    <property type="molecule type" value="Genomic_DNA"/>
</dbReference>
<dbReference type="PIRSF" id="PIRSF036698">
    <property type="entry name" value="UCP036698"/>
    <property type="match status" value="1"/>
</dbReference>
<reference evidence="1 2" key="1">
    <citation type="submission" date="2017-10" db="EMBL/GenBank/DDBJ databases">
        <title>Bacillus sp. nov., a halophilic bacterium isolated from a Yangshapao Lake.</title>
        <authorList>
            <person name="Wang H."/>
        </authorList>
    </citation>
    <scope>NUCLEOTIDE SEQUENCE [LARGE SCALE GENOMIC DNA]</scope>
    <source>
        <strain evidence="1 2">YSP-3</strain>
    </source>
</reference>
<organism evidence="1 2">
    <name type="scientific">Alteribacter lacisalsi</name>
    <dbReference type="NCBI Taxonomy" id="2045244"/>
    <lineage>
        <taxon>Bacteria</taxon>
        <taxon>Bacillati</taxon>
        <taxon>Bacillota</taxon>
        <taxon>Bacilli</taxon>
        <taxon>Bacillales</taxon>
        <taxon>Bacillaceae</taxon>
        <taxon>Alteribacter</taxon>
    </lineage>
</organism>